<evidence type="ECO:0000256" key="1">
    <source>
        <dbReference type="ARBA" id="ARBA00001526"/>
    </source>
</evidence>
<dbReference type="PANTHER" id="PTHR35333">
    <property type="entry name" value="BETA-LACTAMASE"/>
    <property type="match status" value="1"/>
</dbReference>
<dbReference type="EC" id="3.5.2.6" evidence="3 6"/>
<gene>
    <name evidence="8" type="primary">bla</name>
    <name evidence="8" type="ORF">QLT01_01590</name>
</gene>
<sequence length="331" mass="35146">MPSSPQRLCGADHRSSPLHSSSLAVKLAVRPSRCWKQWLAAAALACLSLGAQAADDALAADKPLSASAIQAIESEVGARIGVTVLDTADGTRFSWRGNERFPMSSTFKVLACGHLLSRVDEGQESLSRKVAIRPADLVTYSPITEHHTRDGGLTLEALCHATITTSDNTAGNLILDALGGPAALTAYLRRLNDDSTRLDRRETALNEATPGDPRDTTTPHAMAATLQRLLVGDALSEPSRLALQGWMLANTTGDDKLRAALPDDWQIADKTGGGGYGTNNDVAILWPPLRAPLIVAVYLTESEADLAARNAAIADVGRLLVEEVLESEASR</sequence>
<keyword evidence="4 6" id="KW-0378">Hydrolase</keyword>
<name>A0ABT6UK10_9GAMM</name>
<proteinExistence type="inferred from homology"/>
<dbReference type="InterPro" id="IPR045155">
    <property type="entry name" value="Beta-lactam_cat"/>
</dbReference>
<dbReference type="PROSITE" id="PS00146">
    <property type="entry name" value="BETA_LACTAMASE_A"/>
    <property type="match status" value="1"/>
</dbReference>
<dbReference type="EMBL" id="JASCSA010000001">
    <property type="protein sequence ID" value="MDI5883045.1"/>
    <property type="molecule type" value="Genomic_DNA"/>
</dbReference>
<evidence type="ECO:0000256" key="2">
    <source>
        <dbReference type="ARBA" id="ARBA00009009"/>
    </source>
</evidence>
<dbReference type="Proteomes" id="UP001229025">
    <property type="component" value="Unassembled WGS sequence"/>
</dbReference>
<dbReference type="InterPro" id="IPR012338">
    <property type="entry name" value="Beta-lactam/transpept-like"/>
</dbReference>
<dbReference type="SUPFAM" id="SSF56601">
    <property type="entry name" value="beta-lactamase/transpeptidase-like"/>
    <property type="match status" value="1"/>
</dbReference>
<evidence type="ECO:0000256" key="5">
    <source>
        <dbReference type="ARBA" id="ARBA00023251"/>
    </source>
</evidence>
<protein>
    <recommendedName>
        <fullName evidence="3 6">Beta-lactamase</fullName>
        <ecNumber evidence="3 6">3.5.2.6</ecNumber>
    </recommendedName>
</protein>
<evidence type="ECO:0000313" key="8">
    <source>
        <dbReference type="EMBL" id="MDI5883045.1"/>
    </source>
</evidence>
<comment type="similarity">
    <text evidence="2 6">Belongs to the class-A beta-lactamase family.</text>
</comment>
<dbReference type="InterPro" id="IPR023650">
    <property type="entry name" value="Beta-lactam_class-A_AS"/>
</dbReference>
<dbReference type="RefSeq" id="WP_153635632.1">
    <property type="nucleotide sequence ID" value="NZ_JASCSA010000001.1"/>
</dbReference>
<feature type="domain" description="Beta-lactamase class A catalytic" evidence="7">
    <location>
        <begin position="81"/>
        <end position="298"/>
    </location>
</feature>
<keyword evidence="5 6" id="KW-0046">Antibiotic resistance</keyword>
<evidence type="ECO:0000313" key="9">
    <source>
        <dbReference type="Proteomes" id="UP001229025"/>
    </source>
</evidence>
<dbReference type="PRINTS" id="PR00118">
    <property type="entry name" value="BLACTAMASEA"/>
</dbReference>
<dbReference type="NCBIfam" id="NF033103">
    <property type="entry name" value="bla_class_A"/>
    <property type="match status" value="1"/>
</dbReference>
<dbReference type="PANTHER" id="PTHR35333:SF3">
    <property type="entry name" value="BETA-LACTAMASE-TYPE TRANSPEPTIDASE FOLD CONTAINING PROTEIN"/>
    <property type="match status" value="1"/>
</dbReference>
<comment type="caution">
    <text evidence="8">The sequence shown here is derived from an EMBL/GenBank/DDBJ whole genome shotgun (WGS) entry which is preliminary data.</text>
</comment>
<evidence type="ECO:0000259" key="7">
    <source>
        <dbReference type="Pfam" id="PF13354"/>
    </source>
</evidence>
<organism evidence="8 9">
    <name type="scientific">Cobetia amphilecti</name>
    <dbReference type="NCBI Taxonomy" id="1055104"/>
    <lineage>
        <taxon>Bacteria</taxon>
        <taxon>Pseudomonadati</taxon>
        <taxon>Pseudomonadota</taxon>
        <taxon>Gammaproteobacteria</taxon>
        <taxon>Oceanospirillales</taxon>
        <taxon>Halomonadaceae</taxon>
        <taxon>Cobetia</taxon>
    </lineage>
</organism>
<dbReference type="Pfam" id="PF13354">
    <property type="entry name" value="Beta-lactamase2"/>
    <property type="match status" value="1"/>
</dbReference>
<keyword evidence="9" id="KW-1185">Reference proteome</keyword>
<reference evidence="8 9" key="1">
    <citation type="submission" date="2023-04" db="EMBL/GenBank/DDBJ databases">
        <authorList>
            <person name="Otstavnykh N."/>
            <person name="Seitkalieva A."/>
            <person name="Bystritskaya E."/>
        </authorList>
    </citation>
    <scope>NUCLEOTIDE SEQUENCE [LARGE SCALE GENOMIC DNA]</scope>
    <source>
        <strain evidence="8 9">NRIC 0815</strain>
    </source>
</reference>
<evidence type="ECO:0000256" key="6">
    <source>
        <dbReference type="RuleBase" id="RU361140"/>
    </source>
</evidence>
<dbReference type="InterPro" id="IPR000871">
    <property type="entry name" value="Beta-lactam_class-A"/>
</dbReference>
<reference evidence="9" key="2">
    <citation type="submission" date="2023-07" db="EMBL/GenBank/DDBJ databases">
        <title>Genome-based characterization of strain KMM 296 and proposal for reclassification of Cobetia litoralis and Cobetia pacifica, and emended description of the species Cobetia amphilecti and Cobetia marina.</title>
        <authorList>
            <person name="Balabanova L."/>
            <person name="Nedashkovskaya O."/>
        </authorList>
    </citation>
    <scope>NUCLEOTIDE SEQUENCE [LARGE SCALE GENOMIC DNA]</scope>
    <source>
        <strain evidence="9">NRIC 0815</strain>
    </source>
</reference>
<dbReference type="Gene3D" id="3.40.710.10">
    <property type="entry name" value="DD-peptidase/beta-lactamase superfamily"/>
    <property type="match status" value="1"/>
</dbReference>
<evidence type="ECO:0000256" key="4">
    <source>
        <dbReference type="ARBA" id="ARBA00022801"/>
    </source>
</evidence>
<dbReference type="GO" id="GO:0008800">
    <property type="term" value="F:beta-lactamase activity"/>
    <property type="evidence" value="ECO:0007669"/>
    <property type="project" value="UniProtKB-EC"/>
</dbReference>
<comment type="catalytic activity">
    <reaction evidence="1 6">
        <text>a beta-lactam + H2O = a substituted beta-amino acid</text>
        <dbReference type="Rhea" id="RHEA:20401"/>
        <dbReference type="ChEBI" id="CHEBI:15377"/>
        <dbReference type="ChEBI" id="CHEBI:35627"/>
        <dbReference type="ChEBI" id="CHEBI:140347"/>
        <dbReference type="EC" id="3.5.2.6"/>
    </reaction>
</comment>
<evidence type="ECO:0000256" key="3">
    <source>
        <dbReference type="ARBA" id="ARBA00012865"/>
    </source>
</evidence>
<accession>A0ABT6UK10</accession>